<dbReference type="PANTHER" id="PTHR31157">
    <property type="entry name" value="SCP DOMAIN-CONTAINING PROTEIN"/>
    <property type="match status" value="1"/>
</dbReference>
<protein>
    <submittedName>
        <fullName evidence="3">CAP domain-containing protein</fullName>
    </submittedName>
</protein>
<dbReference type="Proteomes" id="UP000282930">
    <property type="component" value="Chromosome"/>
</dbReference>
<dbReference type="KEGG" id="ccha:ELD05_13780"/>
<feature type="transmembrane region" description="Helical" evidence="1">
    <location>
        <begin position="9"/>
        <end position="31"/>
    </location>
</feature>
<evidence type="ECO:0000313" key="3">
    <source>
        <dbReference type="EMBL" id="AZT91569.1"/>
    </source>
</evidence>
<proteinExistence type="predicted"/>
<keyword evidence="1" id="KW-1133">Transmembrane helix</keyword>
<accession>A0A3T0D9G8</accession>
<keyword evidence="1" id="KW-0472">Membrane</keyword>
<dbReference type="EMBL" id="CP034791">
    <property type="protein sequence ID" value="AZT91569.1"/>
    <property type="molecule type" value="Genomic_DNA"/>
</dbReference>
<reference evidence="3 4" key="1">
    <citation type="submission" date="2018-12" db="EMBL/GenBank/DDBJ databases">
        <title>Genome sequence from the cellulolytic species, Caldicellulosiruptor changbaiensis.</title>
        <authorList>
            <person name="Blumer-Schuette S.E."/>
            <person name="Mendoza C."/>
        </authorList>
    </citation>
    <scope>NUCLEOTIDE SEQUENCE [LARGE SCALE GENOMIC DNA]</scope>
    <source>
        <strain evidence="3 4">CBS-Z</strain>
    </source>
</reference>
<dbReference type="InterPro" id="IPR035940">
    <property type="entry name" value="CAP_sf"/>
</dbReference>
<dbReference type="RefSeq" id="WP_127352872.1">
    <property type="nucleotide sequence ID" value="NZ_CP034791.1"/>
</dbReference>
<dbReference type="Pfam" id="PF00188">
    <property type="entry name" value="CAP"/>
    <property type="match status" value="1"/>
</dbReference>
<dbReference type="SUPFAM" id="SSF55797">
    <property type="entry name" value="PR-1-like"/>
    <property type="match status" value="1"/>
</dbReference>
<dbReference type="Gene3D" id="3.40.33.10">
    <property type="entry name" value="CAP"/>
    <property type="match status" value="1"/>
</dbReference>
<gene>
    <name evidence="3" type="ORF">ELD05_13780</name>
</gene>
<dbReference type="CDD" id="cd05379">
    <property type="entry name" value="CAP_bacterial"/>
    <property type="match status" value="1"/>
</dbReference>
<organism evidence="3 4">
    <name type="scientific">Caldicellulosiruptor changbaiensis</name>
    <dbReference type="NCBI Taxonomy" id="1222016"/>
    <lineage>
        <taxon>Bacteria</taxon>
        <taxon>Bacillati</taxon>
        <taxon>Bacillota</taxon>
        <taxon>Bacillota incertae sedis</taxon>
        <taxon>Caldicellulosiruptorales</taxon>
        <taxon>Caldicellulosiruptoraceae</taxon>
        <taxon>Caldicellulosiruptor</taxon>
    </lineage>
</organism>
<dbReference type="PANTHER" id="PTHR31157:SF1">
    <property type="entry name" value="SCP DOMAIN-CONTAINING PROTEIN"/>
    <property type="match status" value="1"/>
</dbReference>
<dbReference type="AlphaFoldDB" id="A0A3T0D9G8"/>
<dbReference type="PROSITE" id="PS51257">
    <property type="entry name" value="PROKAR_LIPOPROTEIN"/>
    <property type="match status" value="1"/>
</dbReference>
<dbReference type="InterPro" id="IPR014044">
    <property type="entry name" value="CAP_dom"/>
</dbReference>
<keyword evidence="1" id="KW-0812">Transmembrane</keyword>
<keyword evidence="4" id="KW-1185">Reference proteome</keyword>
<evidence type="ECO:0000259" key="2">
    <source>
        <dbReference type="Pfam" id="PF00188"/>
    </source>
</evidence>
<feature type="domain" description="SCP" evidence="2">
    <location>
        <begin position="222"/>
        <end position="336"/>
    </location>
</feature>
<name>A0A3T0D9G8_9FIRM</name>
<sequence>MKNIRIYKAAIRGIILLIIGLLVFGSCPIYLNRFSESNSAKAASYSQAKRNVSLFCSKAYFNKVYSDTKTEILKSPFPFDLYASLNPTDFFIAGFENDKLVFYYTNSEQFLEYENTKIGSSLQDVKRTKLKFLKSFEILKGMKKYNFTDENLGKEYDVALVNNSYYVYFFYDKLVSPNIVNGIFMVKKGIWDDFLINDDVFKKQKDINHLISAFERLCYLHLNSIRSQEEKQLFKYSDKILIVARLHSQNMAKYNFFGHTDVFGQSPADRFQKQAISFKKIGENIAMGTKLLPFFANHLLLNSKGHRENIESNFEYAAVGCAVDLNTDNVYYTQNFANLIYSQDSTFGR</sequence>
<evidence type="ECO:0000313" key="4">
    <source>
        <dbReference type="Proteomes" id="UP000282930"/>
    </source>
</evidence>
<evidence type="ECO:0000256" key="1">
    <source>
        <dbReference type="SAM" id="Phobius"/>
    </source>
</evidence>